<keyword evidence="2 10" id="KW-0378">Hydrolase</keyword>
<feature type="binding site" evidence="10 12">
    <location>
        <begin position="61"/>
        <end position="63"/>
    </location>
    <ligand>
        <name>L-glutamine</name>
        <dbReference type="ChEBI" id="CHEBI:58359"/>
    </ligand>
</feature>
<dbReference type="Gene3D" id="3.40.50.880">
    <property type="match status" value="1"/>
</dbReference>
<dbReference type="InterPro" id="IPR029062">
    <property type="entry name" value="Class_I_gatase-like"/>
</dbReference>
<evidence type="ECO:0000256" key="3">
    <source>
        <dbReference type="ARBA" id="ARBA00022898"/>
    </source>
</evidence>
<dbReference type="UniPathway" id="UPA00245"/>
<feature type="active site" description="Nucleophile" evidence="10 11">
    <location>
        <position position="93"/>
    </location>
</feature>
<evidence type="ECO:0000313" key="14">
    <source>
        <dbReference type="Proteomes" id="UP000198751"/>
    </source>
</evidence>
<dbReference type="InterPro" id="IPR021196">
    <property type="entry name" value="PdxT/SNO_CS"/>
</dbReference>
<reference evidence="14" key="1">
    <citation type="submission" date="2016-10" db="EMBL/GenBank/DDBJ databases">
        <authorList>
            <person name="Varghese N."/>
            <person name="Submissions S."/>
        </authorList>
    </citation>
    <scope>NUCLEOTIDE SEQUENCE [LARGE SCALE GENOMIC DNA]</scope>
    <source>
        <strain evidence="14">IMMIB L-1606</strain>
    </source>
</reference>
<dbReference type="FunFam" id="3.40.50.880:FF:000010">
    <property type="entry name" value="uncharacterized protein LOC100176842 isoform X2"/>
    <property type="match status" value="1"/>
</dbReference>
<evidence type="ECO:0000256" key="6">
    <source>
        <dbReference type="ARBA" id="ARBA00047992"/>
    </source>
</evidence>
<feature type="binding site" evidence="10 12">
    <location>
        <begin position="163"/>
        <end position="164"/>
    </location>
    <ligand>
        <name>L-glutamine</name>
        <dbReference type="ChEBI" id="CHEBI:58359"/>
    </ligand>
</feature>
<dbReference type="OrthoDB" id="9810320at2"/>
<dbReference type="GO" id="GO:0006543">
    <property type="term" value="P:L-glutamine catabolic process"/>
    <property type="evidence" value="ECO:0007669"/>
    <property type="project" value="UniProtKB-UniRule"/>
</dbReference>
<dbReference type="EC" id="4.3.3.6" evidence="10"/>
<keyword evidence="14" id="KW-1185">Reference proteome</keyword>
<dbReference type="SUPFAM" id="SSF52317">
    <property type="entry name" value="Class I glutamine amidotransferase-like"/>
    <property type="match status" value="1"/>
</dbReference>
<comment type="similarity">
    <text evidence="1 10">Belongs to the glutaminase PdxT/SNO family.</text>
</comment>
<keyword evidence="3 10" id="KW-0663">Pyridoxal phosphate</keyword>
<feature type="active site" description="Charge relay system" evidence="10 11">
    <location>
        <position position="215"/>
    </location>
</feature>
<dbReference type="PANTHER" id="PTHR31559:SF0">
    <property type="entry name" value="PYRIDOXAL 5'-PHOSPHATE SYNTHASE SUBUNIT SNO1-RELATED"/>
    <property type="match status" value="1"/>
</dbReference>
<dbReference type="PIRSF" id="PIRSF005639">
    <property type="entry name" value="Glut_amidoT_SNO"/>
    <property type="match status" value="1"/>
</dbReference>
<evidence type="ECO:0000256" key="1">
    <source>
        <dbReference type="ARBA" id="ARBA00008345"/>
    </source>
</evidence>
<keyword evidence="5 10" id="KW-0456">Lyase</keyword>
<comment type="catalytic activity">
    <reaction evidence="6 10">
        <text>aldehydo-D-ribose 5-phosphate + D-glyceraldehyde 3-phosphate + L-glutamine = pyridoxal 5'-phosphate + L-glutamate + phosphate + 3 H2O + H(+)</text>
        <dbReference type="Rhea" id="RHEA:31507"/>
        <dbReference type="ChEBI" id="CHEBI:15377"/>
        <dbReference type="ChEBI" id="CHEBI:15378"/>
        <dbReference type="ChEBI" id="CHEBI:29985"/>
        <dbReference type="ChEBI" id="CHEBI:43474"/>
        <dbReference type="ChEBI" id="CHEBI:58273"/>
        <dbReference type="ChEBI" id="CHEBI:58359"/>
        <dbReference type="ChEBI" id="CHEBI:59776"/>
        <dbReference type="ChEBI" id="CHEBI:597326"/>
        <dbReference type="EC" id="4.3.3.6"/>
    </reaction>
</comment>
<gene>
    <name evidence="10" type="primary">pdxT</name>
    <name evidence="13" type="ORF">SAMN04489743_2440</name>
</gene>
<name>A0A1H1ZFN2_9MICC</name>
<dbReference type="PANTHER" id="PTHR31559">
    <property type="entry name" value="PYRIDOXAL 5'-PHOSPHATE SYNTHASE SUBUNIT SNO"/>
    <property type="match status" value="1"/>
</dbReference>
<feature type="binding site" evidence="10 12">
    <location>
        <position position="127"/>
    </location>
    <ligand>
        <name>L-glutamine</name>
        <dbReference type="ChEBI" id="CHEBI:58359"/>
    </ligand>
</feature>
<dbReference type="Proteomes" id="UP000198751">
    <property type="component" value="Chromosome I"/>
</dbReference>
<keyword evidence="4 10" id="KW-0315">Glutamine amidotransferase</keyword>
<dbReference type="EC" id="3.5.1.2" evidence="10"/>
<dbReference type="InterPro" id="IPR002161">
    <property type="entry name" value="PdxT/SNO"/>
</dbReference>
<dbReference type="GO" id="GO:0036381">
    <property type="term" value="F:pyridoxal 5'-phosphate synthase (glutamine hydrolysing) activity"/>
    <property type="evidence" value="ECO:0007669"/>
    <property type="project" value="UniProtKB-UniRule"/>
</dbReference>
<evidence type="ECO:0000256" key="5">
    <source>
        <dbReference type="ARBA" id="ARBA00023239"/>
    </source>
</evidence>
<dbReference type="HAMAP" id="MF_01615">
    <property type="entry name" value="PdxT"/>
    <property type="match status" value="1"/>
</dbReference>
<protein>
    <recommendedName>
        <fullName evidence="10">Pyridoxal 5'-phosphate synthase subunit PdxT</fullName>
        <ecNumber evidence="10">4.3.3.6</ecNumber>
    </recommendedName>
    <alternativeName>
        <fullName evidence="10">Pdx2</fullName>
    </alternativeName>
    <alternativeName>
        <fullName evidence="10">Pyridoxal 5'-phosphate synthase glutaminase subunit</fullName>
        <ecNumber evidence="10">3.5.1.2</ecNumber>
    </alternativeName>
</protein>
<dbReference type="GO" id="GO:0008614">
    <property type="term" value="P:pyridoxine metabolic process"/>
    <property type="evidence" value="ECO:0007669"/>
    <property type="project" value="TreeGrafter"/>
</dbReference>
<evidence type="ECO:0000256" key="4">
    <source>
        <dbReference type="ARBA" id="ARBA00022962"/>
    </source>
</evidence>
<evidence type="ECO:0000256" key="7">
    <source>
        <dbReference type="ARBA" id="ARBA00049534"/>
    </source>
</evidence>
<dbReference type="NCBIfam" id="TIGR03800">
    <property type="entry name" value="PLP_synth_Pdx2"/>
    <property type="match status" value="1"/>
</dbReference>
<dbReference type="EMBL" id="LT629779">
    <property type="protein sequence ID" value="SDT32595.1"/>
    <property type="molecule type" value="Genomic_DNA"/>
</dbReference>
<organism evidence="13 14">
    <name type="scientific">Pseudarthrobacter equi</name>
    <dbReference type="NCBI Taxonomy" id="728066"/>
    <lineage>
        <taxon>Bacteria</taxon>
        <taxon>Bacillati</taxon>
        <taxon>Actinomycetota</taxon>
        <taxon>Actinomycetes</taxon>
        <taxon>Micrococcales</taxon>
        <taxon>Micrococcaceae</taxon>
        <taxon>Pseudarthrobacter</taxon>
    </lineage>
</organism>
<feature type="active site" description="Charge relay system" evidence="10 11">
    <location>
        <position position="217"/>
    </location>
</feature>
<dbReference type="AlphaFoldDB" id="A0A1H1ZFN2"/>
<dbReference type="Pfam" id="PF01174">
    <property type="entry name" value="SNO"/>
    <property type="match status" value="1"/>
</dbReference>
<dbReference type="PROSITE" id="PS01236">
    <property type="entry name" value="PDXT_SNO_1"/>
    <property type="match status" value="1"/>
</dbReference>
<dbReference type="GO" id="GO:0042823">
    <property type="term" value="P:pyridoxal phosphate biosynthetic process"/>
    <property type="evidence" value="ECO:0007669"/>
    <property type="project" value="UniProtKB-UniRule"/>
</dbReference>
<comment type="subunit">
    <text evidence="9 10">In the presence of PdxS, forms a dodecamer of heterodimers. Only shows activity in the heterodimer.</text>
</comment>
<accession>A0A1H1ZFN2</accession>
<evidence type="ECO:0000256" key="12">
    <source>
        <dbReference type="PIRSR" id="PIRSR005639-2"/>
    </source>
</evidence>
<dbReference type="GO" id="GO:0005829">
    <property type="term" value="C:cytosol"/>
    <property type="evidence" value="ECO:0007669"/>
    <property type="project" value="TreeGrafter"/>
</dbReference>
<dbReference type="PROSITE" id="PS51273">
    <property type="entry name" value="GATASE_TYPE_1"/>
    <property type="match status" value="1"/>
</dbReference>
<dbReference type="GO" id="GO:0004359">
    <property type="term" value="F:glutaminase activity"/>
    <property type="evidence" value="ECO:0007669"/>
    <property type="project" value="UniProtKB-UniRule"/>
</dbReference>
<proteinExistence type="inferred from homology"/>
<evidence type="ECO:0000256" key="8">
    <source>
        <dbReference type="ARBA" id="ARBA00054599"/>
    </source>
</evidence>
<comment type="pathway">
    <text evidence="10">Cofactor biosynthesis; pyridoxal 5'-phosphate biosynthesis.</text>
</comment>
<evidence type="ECO:0000313" key="13">
    <source>
        <dbReference type="EMBL" id="SDT32595.1"/>
    </source>
</evidence>
<evidence type="ECO:0000256" key="11">
    <source>
        <dbReference type="PIRSR" id="PIRSR005639-1"/>
    </source>
</evidence>
<sequence length="236" mass="24841">MTNSLSADPARVGSGLRIGVLALQGDFREHLRAAAESGAEGVSVRRPQELDGLDGLIIPGGESTAIDKLARAFGLAGPLRERIAGGLPVYGSCAGMILLASDIADPATDLSGAPQQTFGGLDMTVRRNAFGRQRESFETDLYFKGLEFSATDAGVAPVHAVFIRGPWVERVGPGVEILAQVEPADPEHASHTAGLPGAARIVAVRSGRLLATSFHPEVTGEKRVHELFIRMIRGEA</sequence>
<dbReference type="PROSITE" id="PS51130">
    <property type="entry name" value="PDXT_SNO_2"/>
    <property type="match status" value="1"/>
</dbReference>
<evidence type="ECO:0000256" key="10">
    <source>
        <dbReference type="HAMAP-Rule" id="MF_01615"/>
    </source>
</evidence>
<comment type="catalytic activity">
    <reaction evidence="7 10">
        <text>L-glutamine + H2O = L-glutamate + NH4(+)</text>
        <dbReference type="Rhea" id="RHEA:15889"/>
        <dbReference type="ChEBI" id="CHEBI:15377"/>
        <dbReference type="ChEBI" id="CHEBI:28938"/>
        <dbReference type="ChEBI" id="CHEBI:29985"/>
        <dbReference type="ChEBI" id="CHEBI:58359"/>
        <dbReference type="EC" id="3.5.1.2"/>
    </reaction>
</comment>
<dbReference type="GO" id="GO:1903600">
    <property type="term" value="C:glutaminase complex"/>
    <property type="evidence" value="ECO:0007669"/>
    <property type="project" value="TreeGrafter"/>
</dbReference>
<evidence type="ECO:0000256" key="9">
    <source>
        <dbReference type="ARBA" id="ARBA00064749"/>
    </source>
</evidence>
<evidence type="ECO:0000256" key="2">
    <source>
        <dbReference type="ARBA" id="ARBA00022801"/>
    </source>
</evidence>
<dbReference type="CDD" id="cd01749">
    <property type="entry name" value="GATase1_PB"/>
    <property type="match status" value="1"/>
</dbReference>
<dbReference type="RefSeq" id="WP_091720502.1">
    <property type="nucleotide sequence ID" value="NZ_LT629779.1"/>
</dbReference>
<comment type="function">
    <text evidence="8 10">Catalyzes the hydrolysis of glutamine to glutamate and ammonia as part of the biosynthesis of pyridoxal 5'-phosphate. The resulting ammonia molecule is channeled to the active site of PdxS.</text>
</comment>